<dbReference type="Proteomes" id="UP000694548">
    <property type="component" value="Chromosome sgr19"/>
</dbReference>
<feature type="domain" description="UPAR/Ly6" evidence="2">
    <location>
        <begin position="20"/>
        <end position="105"/>
    </location>
</feature>
<dbReference type="Gene3D" id="2.10.60.10">
    <property type="entry name" value="CD59"/>
    <property type="match status" value="1"/>
</dbReference>
<dbReference type="InterPro" id="IPR045860">
    <property type="entry name" value="Snake_toxin-like_sf"/>
</dbReference>
<gene>
    <name evidence="4" type="primary">LOC107394523</name>
    <name evidence="3" type="ORF">G4P62_017220</name>
</gene>
<dbReference type="GeneID" id="107394523"/>
<organism evidence="4 5">
    <name type="scientific">Nothobranchius furzeri</name>
    <name type="common">Turquoise killifish</name>
    <dbReference type="NCBI Taxonomy" id="105023"/>
    <lineage>
        <taxon>Eukaryota</taxon>
        <taxon>Metazoa</taxon>
        <taxon>Chordata</taxon>
        <taxon>Craniata</taxon>
        <taxon>Vertebrata</taxon>
        <taxon>Euteleostomi</taxon>
        <taxon>Actinopterygii</taxon>
        <taxon>Neopterygii</taxon>
        <taxon>Teleostei</taxon>
        <taxon>Neoteleostei</taxon>
        <taxon>Acanthomorphata</taxon>
        <taxon>Ovalentaria</taxon>
        <taxon>Atherinomorphae</taxon>
        <taxon>Cyprinodontiformes</taxon>
        <taxon>Nothobranchiidae</taxon>
        <taxon>Nothobranchius</taxon>
    </lineage>
</organism>
<sequence>MGKVWFAIVAVLASLALVESLSCNNCPFGLKVLCLFKKNETCANETASVCYTGTATFPSVSSFSGFITQGCRDNNTGCETTTTSSLLGVTYSTSISCCTTNNCNSYTSAASTTAKMTFTGVVGAAILASVLGSIM</sequence>
<dbReference type="OrthoDB" id="8953894at2759"/>
<dbReference type="EMBL" id="JAAVVJ010000012">
    <property type="protein sequence ID" value="KAF7210885.1"/>
    <property type="molecule type" value="Genomic_DNA"/>
</dbReference>
<dbReference type="GeneTree" id="ENSGT00910000144759"/>
<accession>A0A8C6NTH3</accession>
<feature type="chain" id="PRO_5044681502" evidence="1">
    <location>
        <begin position="21"/>
        <end position="135"/>
    </location>
</feature>
<evidence type="ECO:0000259" key="2">
    <source>
        <dbReference type="Pfam" id="PF00021"/>
    </source>
</evidence>
<dbReference type="Proteomes" id="UP000822369">
    <property type="component" value="Chromosome 12"/>
</dbReference>
<keyword evidence="1" id="KW-0732">Signal</keyword>
<feature type="signal peptide" evidence="1">
    <location>
        <begin position="1"/>
        <end position="20"/>
    </location>
</feature>
<evidence type="ECO:0000313" key="5">
    <source>
        <dbReference type="Proteomes" id="UP000694548"/>
    </source>
</evidence>
<protein>
    <submittedName>
        <fullName evidence="3">LOC107394523-like protein</fullName>
    </submittedName>
    <submittedName>
        <fullName evidence="4">Uncharacterized LOC107394523</fullName>
    </submittedName>
</protein>
<keyword evidence="5" id="KW-1185">Reference proteome</keyword>
<dbReference type="RefSeq" id="XP_015828982.3">
    <property type="nucleotide sequence ID" value="XM_015973496.3"/>
</dbReference>
<dbReference type="SUPFAM" id="SSF57302">
    <property type="entry name" value="Snake toxin-like"/>
    <property type="match status" value="1"/>
</dbReference>
<dbReference type="Ensembl" id="ENSNFUT00015025266.1">
    <property type="protein sequence ID" value="ENSNFUP00015024167.1"/>
    <property type="gene ID" value="ENSNFUG00015011692.1"/>
</dbReference>
<evidence type="ECO:0000313" key="3">
    <source>
        <dbReference type="EMBL" id="KAF7210885.1"/>
    </source>
</evidence>
<dbReference type="Pfam" id="PF00021">
    <property type="entry name" value="UPAR_LY6"/>
    <property type="match status" value="1"/>
</dbReference>
<dbReference type="AlphaFoldDB" id="A0A8C6NTH3"/>
<name>A0A8C6NTH3_NOTFU</name>
<evidence type="ECO:0000256" key="1">
    <source>
        <dbReference type="SAM" id="SignalP"/>
    </source>
</evidence>
<dbReference type="KEGG" id="nfu:107394523"/>
<dbReference type="InterPro" id="IPR016054">
    <property type="entry name" value="LY6_UPA_recep-like"/>
</dbReference>
<reference evidence="4" key="3">
    <citation type="submission" date="2025-05" db="UniProtKB">
        <authorList>
            <consortium name="Ensembl"/>
        </authorList>
    </citation>
    <scope>IDENTIFICATION</scope>
</reference>
<reference evidence="4" key="1">
    <citation type="submission" date="2014-08" db="EMBL/GenBank/DDBJ databases">
        <authorList>
            <person name="Senf B."/>
            <person name="Petzold A."/>
            <person name="Downie B.R."/>
            <person name="Koch P."/>
            <person name="Platzer M."/>
        </authorList>
    </citation>
    <scope>NUCLEOTIDE SEQUENCE [LARGE SCALE GENOMIC DNA]</scope>
    <source>
        <strain evidence="4">GRZ</strain>
    </source>
</reference>
<proteinExistence type="predicted"/>
<reference evidence="3" key="2">
    <citation type="submission" date="2020-03" db="EMBL/GenBank/DDBJ databases">
        <title>Intra-Species Differences in Population Size shape Life History and Genome Evolution.</title>
        <authorList>
            <person name="Willemsen D."/>
            <person name="Cui R."/>
            <person name="Valenzano D.R."/>
        </authorList>
    </citation>
    <scope>NUCLEOTIDE SEQUENCE</scope>
    <source>
        <strain evidence="3">GRZ</strain>
        <tissue evidence="3">Whole</tissue>
    </source>
</reference>
<evidence type="ECO:0000313" key="4">
    <source>
        <dbReference type="Ensembl" id="ENSNFUP00015024167.1"/>
    </source>
</evidence>
<dbReference type="OMA" id="TISCCGX"/>